<accession>A0A8J5I473</accession>
<evidence type="ECO:0000313" key="3">
    <source>
        <dbReference type="Proteomes" id="UP000734854"/>
    </source>
</evidence>
<name>A0A8J5I473_ZINOF</name>
<protein>
    <submittedName>
        <fullName evidence="2">Uncharacterized protein</fullName>
    </submittedName>
</protein>
<feature type="region of interest" description="Disordered" evidence="1">
    <location>
        <begin position="335"/>
        <end position="355"/>
    </location>
</feature>
<reference evidence="2 3" key="1">
    <citation type="submission" date="2020-08" db="EMBL/GenBank/DDBJ databases">
        <title>Plant Genome Project.</title>
        <authorList>
            <person name="Zhang R.-G."/>
        </authorList>
    </citation>
    <scope>NUCLEOTIDE SEQUENCE [LARGE SCALE GENOMIC DNA]</scope>
    <source>
        <tissue evidence="2">Rhizome</tissue>
    </source>
</reference>
<dbReference type="PANTHER" id="PTHR37241:SF1">
    <property type="entry name" value="NEUROFILAMENT HEAVY PROTEIN"/>
    <property type="match status" value="1"/>
</dbReference>
<evidence type="ECO:0000256" key="1">
    <source>
        <dbReference type="SAM" id="MobiDB-lite"/>
    </source>
</evidence>
<feature type="region of interest" description="Disordered" evidence="1">
    <location>
        <begin position="494"/>
        <end position="554"/>
    </location>
</feature>
<gene>
    <name evidence="2" type="ORF">ZIOFF_000124</name>
</gene>
<dbReference type="AlphaFoldDB" id="A0A8J5I473"/>
<evidence type="ECO:0000313" key="2">
    <source>
        <dbReference type="EMBL" id="KAG6535164.1"/>
    </source>
</evidence>
<dbReference type="Proteomes" id="UP000734854">
    <property type="component" value="Unassembled WGS sequence"/>
</dbReference>
<organism evidence="2 3">
    <name type="scientific">Zingiber officinale</name>
    <name type="common">Ginger</name>
    <name type="synonym">Amomum zingiber</name>
    <dbReference type="NCBI Taxonomy" id="94328"/>
    <lineage>
        <taxon>Eukaryota</taxon>
        <taxon>Viridiplantae</taxon>
        <taxon>Streptophyta</taxon>
        <taxon>Embryophyta</taxon>
        <taxon>Tracheophyta</taxon>
        <taxon>Spermatophyta</taxon>
        <taxon>Magnoliopsida</taxon>
        <taxon>Liliopsida</taxon>
        <taxon>Zingiberales</taxon>
        <taxon>Zingiberaceae</taxon>
        <taxon>Zingiber</taxon>
    </lineage>
</organism>
<dbReference type="EMBL" id="JACMSC010000001">
    <property type="protein sequence ID" value="KAG6535164.1"/>
    <property type="molecule type" value="Genomic_DNA"/>
</dbReference>
<keyword evidence="3" id="KW-1185">Reference proteome</keyword>
<comment type="caution">
    <text evidence="2">The sequence shown here is derived from an EMBL/GenBank/DDBJ whole genome shotgun (WGS) entry which is preliminary data.</text>
</comment>
<sequence>MERLRLDLVKESEVPTSEVGNAVYEEIEAPKFVDFTVPDCSPPDDRSWFCSRVGCDQTHEEVDPDALLRSFRLRVMAARTPSARRRKAWDREAPSVGFVGLSIATSFAENRAKTKLKDHPILSLRSTPSEAMARAHHAARKGAVTTSKIQKHLTNQEGYRSMRHPGEPVGVAMDKSVVKSLFVETVPAASSSITNKGKPESTSTSKCEPCVTEVCVKMKTVKVAKCTKNVPSRYLCITKNPKTTKDAGDSAQTLVKAHEIRSKMKLKSEASSKLCNPLNESEVDREKDCNVSYKGVIKSTTMDNCQKDIKLKVSWIHSSCKPDSGAQKVELMTEVDDDKENTPSTNKERVVSSTRNHASKNIISTIRENVPQKAVRPQINSTTETSDQGKHKRTITNPRPFRLRVDERRILKEANHERRLQVEAQAQKKSESSLKHVEMIKVGSYPDFSVPEASTSNSGFTTFTALAPSRLAALARPYPVTWPLAVITREKSTKKVQSRPLMKAPSRQTSKDKSVTTLRKPLDAILGRDSSKTENHGVTSKGRRPATVPREPNFHTIHLPRGCSKRAEWKS</sequence>
<proteinExistence type="predicted"/>
<feature type="region of interest" description="Disordered" evidence="1">
    <location>
        <begin position="372"/>
        <end position="395"/>
    </location>
</feature>
<dbReference type="PANTHER" id="PTHR37241">
    <property type="entry name" value="NEUROFILAMENT HEAVY PROTEIN"/>
    <property type="match status" value="1"/>
</dbReference>